<accession>A0A8H7W0N0</accession>
<reference evidence="2" key="1">
    <citation type="submission" date="2021-02" db="EMBL/GenBank/DDBJ databases">
        <title>Genome sequence Cadophora malorum strain M34.</title>
        <authorList>
            <person name="Stefanovic E."/>
            <person name="Vu D."/>
            <person name="Scully C."/>
            <person name="Dijksterhuis J."/>
            <person name="Roader J."/>
            <person name="Houbraken J."/>
        </authorList>
    </citation>
    <scope>NUCLEOTIDE SEQUENCE</scope>
    <source>
        <strain evidence="2">M34</strain>
    </source>
</reference>
<feature type="compositionally biased region" description="Polar residues" evidence="1">
    <location>
        <begin position="1"/>
        <end position="10"/>
    </location>
</feature>
<organism evidence="2 3">
    <name type="scientific">Cadophora malorum</name>
    <dbReference type="NCBI Taxonomy" id="108018"/>
    <lineage>
        <taxon>Eukaryota</taxon>
        <taxon>Fungi</taxon>
        <taxon>Dikarya</taxon>
        <taxon>Ascomycota</taxon>
        <taxon>Pezizomycotina</taxon>
        <taxon>Leotiomycetes</taxon>
        <taxon>Helotiales</taxon>
        <taxon>Ploettnerulaceae</taxon>
        <taxon>Cadophora</taxon>
    </lineage>
</organism>
<feature type="compositionally biased region" description="Low complexity" evidence="1">
    <location>
        <begin position="11"/>
        <end position="27"/>
    </location>
</feature>
<dbReference type="Proteomes" id="UP000664132">
    <property type="component" value="Unassembled WGS sequence"/>
</dbReference>
<sequence>MMSSQTQATMSRPGRSSTASSVSSAGSWLELTSADRSPESETDAGSAASGPSRFLELSVAASSKGSKISRPATINEESQRLFLLRARDN</sequence>
<proteinExistence type="predicted"/>
<comment type="caution">
    <text evidence="2">The sequence shown here is derived from an EMBL/GenBank/DDBJ whole genome shotgun (WGS) entry which is preliminary data.</text>
</comment>
<evidence type="ECO:0000256" key="1">
    <source>
        <dbReference type="SAM" id="MobiDB-lite"/>
    </source>
</evidence>
<gene>
    <name evidence="2" type="ORF">IFR04_016107</name>
</gene>
<evidence type="ECO:0000313" key="2">
    <source>
        <dbReference type="EMBL" id="KAG4410757.1"/>
    </source>
</evidence>
<feature type="region of interest" description="Disordered" evidence="1">
    <location>
        <begin position="1"/>
        <end position="52"/>
    </location>
</feature>
<evidence type="ECO:0000313" key="3">
    <source>
        <dbReference type="Proteomes" id="UP000664132"/>
    </source>
</evidence>
<dbReference type="OrthoDB" id="3555919at2759"/>
<keyword evidence="3" id="KW-1185">Reference proteome</keyword>
<name>A0A8H7W0N0_9HELO</name>
<dbReference type="EMBL" id="JAFJYH010000595">
    <property type="protein sequence ID" value="KAG4410757.1"/>
    <property type="molecule type" value="Genomic_DNA"/>
</dbReference>
<protein>
    <submittedName>
        <fullName evidence="2">Uncharacterized protein</fullName>
    </submittedName>
</protein>
<dbReference type="AlphaFoldDB" id="A0A8H7W0N0"/>